<protein>
    <submittedName>
        <fullName evidence="4">Sporulation related domain-containing protein</fullName>
    </submittedName>
</protein>
<dbReference type="EMBL" id="FNEK01000051">
    <property type="protein sequence ID" value="SDK72112.1"/>
    <property type="molecule type" value="Genomic_DNA"/>
</dbReference>
<dbReference type="PROSITE" id="PS51724">
    <property type="entry name" value="SPOR"/>
    <property type="match status" value="1"/>
</dbReference>
<feature type="domain" description="SPOR" evidence="3">
    <location>
        <begin position="270"/>
        <end position="348"/>
    </location>
</feature>
<evidence type="ECO:0000256" key="1">
    <source>
        <dbReference type="SAM" id="MobiDB-lite"/>
    </source>
</evidence>
<feature type="compositionally biased region" description="Polar residues" evidence="1">
    <location>
        <begin position="125"/>
        <end position="140"/>
    </location>
</feature>
<accession>A0A1G9E7J8</accession>
<dbReference type="OrthoDB" id="7843142at2"/>
<evidence type="ECO:0000313" key="5">
    <source>
        <dbReference type="Proteomes" id="UP000199382"/>
    </source>
</evidence>
<keyword evidence="5" id="KW-1185">Reference proteome</keyword>
<dbReference type="SUPFAM" id="SSF110997">
    <property type="entry name" value="Sporulation related repeat"/>
    <property type="match status" value="1"/>
</dbReference>
<dbReference type="GO" id="GO:0042834">
    <property type="term" value="F:peptidoglycan binding"/>
    <property type="evidence" value="ECO:0007669"/>
    <property type="project" value="InterPro"/>
</dbReference>
<name>A0A1G9E7J8_9RHOB</name>
<gene>
    <name evidence="4" type="ORF">SAMN04488026_10514</name>
</gene>
<feature type="region of interest" description="Disordered" evidence="1">
    <location>
        <begin position="94"/>
        <end position="140"/>
    </location>
</feature>
<evidence type="ECO:0000259" key="3">
    <source>
        <dbReference type="PROSITE" id="PS51724"/>
    </source>
</evidence>
<dbReference type="Pfam" id="PF05036">
    <property type="entry name" value="SPOR"/>
    <property type="match status" value="1"/>
</dbReference>
<feature type="chain" id="PRO_5011753156" evidence="2">
    <location>
        <begin position="23"/>
        <end position="348"/>
    </location>
</feature>
<keyword evidence="2" id="KW-0732">Signal</keyword>
<dbReference type="AlphaFoldDB" id="A0A1G9E7J8"/>
<dbReference type="Proteomes" id="UP000199382">
    <property type="component" value="Unassembled WGS sequence"/>
</dbReference>
<evidence type="ECO:0000313" key="4">
    <source>
        <dbReference type="EMBL" id="SDK72112.1"/>
    </source>
</evidence>
<dbReference type="InterPro" id="IPR036680">
    <property type="entry name" value="SPOR-like_sf"/>
</dbReference>
<sequence length="348" mass="36717">MILRGTFLSLLSVATLTGAGLANTGKAMQAPAETPPASFSGTQFVDAAGCAFIRAEFGGETRWLPRLNPDRTHICGLEPSLEAKTAKAIVETPAASAPEQQVAAPAVSPVTASKASPMRPRPASTHATASTRAPVQRASQTVRVTCPSRSGTSYSYIAQPGDLIRCDRTGAPAEAALVLASGDAANEVAKPIYKLPKPPSGYRYAFGEGRHNPNRGERTLAGTAEMNRVWTQDVPRKLVSPEAGQIGLEIQGYRSTQTGKTTYRASSKAQVAPSQRNVQVASFREAANASATAGRLQARGLPVRITVGRNGGKKLYVVIAGPFESQARTQAALNKTRSIGYSDAFIRR</sequence>
<reference evidence="4 5" key="1">
    <citation type="submission" date="2016-10" db="EMBL/GenBank/DDBJ databases">
        <authorList>
            <person name="de Groot N.N."/>
        </authorList>
    </citation>
    <scope>NUCLEOTIDE SEQUENCE [LARGE SCALE GENOMIC DNA]</scope>
    <source>
        <strain evidence="4 5">DSM 25294</strain>
    </source>
</reference>
<proteinExistence type="predicted"/>
<evidence type="ECO:0000256" key="2">
    <source>
        <dbReference type="SAM" id="SignalP"/>
    </source>
</evidence>
<dbReference type="RefSeq" id="WP_093161035.1">
    <property type="nucleotide sequence ID" value="NZ_FNEK01000051.1"/>
</dbReference>
<dbReference type="STRING" id="571298.SAMN04488026_10514"/>
<feature type="signal peptide" evidence="2">
    <location>
        <begin position="1"/>
        <end position="22"/>
    </location>
</feature>
<dbReference type="Gene3D" id="3.30.70.1070">
    <property type="entry name" value="Sporulation related repeat"/>
    <property type="match status" value="1"/>
</dbReference>
<dbReference type="InterPro" id="IPR007730">
    <property type="entry name" value="SPOR-like_dom"/>
</dbReference>
<organism evidence="4 5">
    <name type="scientific">Aliiruegeria lutimaris</name>
    <dbReference type="NCBI Taxonomy" id="571298"/>
    <lineage>
        <taxon>Bacteria</taxon>
        <taxon>Pseudomonadati</taxon>
        <taxon>Pseudomonadota</taxon>
        <taxon>Alphaproteobacteria</taxon>
        <taxon>Rhodobacterales</taxon>
        <taxon>Roseobacteraceae</taxon>
        <taxon>Aliiruegeria</taxon>
    </lineage>
</organism>
<feature type="compositionally biased region" description="Low complexity" evidence="1">
    <location>
        <begin position="94"/>
        <end position="117"/>
    </location>
</feature>